<keyword evidence="3" id="KW-0804">Transcription</keyword>
<evidence type="ECO:0000256" key="1">
    <source>
        <dbReference type="ARBA" id="ARBA00023015"/>
    </source>
</evidence>
<evidence type="ECO:0000259" key="5">
    <source>
        <dbReference type="PROSITE" id="PS51755"/>
    </source>
</evidence>
<dbReference type="Pfam" id="PF00486">
    <property type="entry name" value="Trans_reg_C"/>
    <property type="match status" value="1"/>
</dbReference>
<proteinExistence type="predicted"/>
<dbReference type="OrthoDB" id="9790442at2"/>
<evidence type="ECO:0000256" key="2">
    <source>
        <dbReference type="ARBA" id="ARBA00023125"/>
    </source>
</evidence>
<dbReference type="PROSITE" id="PS51755">
    <property type="entry name" value="OMPR_PHOB"/>
    <property type="match status" value="1"/>
</dbReference>
<dbReference type="SMART" id="SM00862">
    <property type="entry name" value="Trans_reg_C"/>
    <property type="match status" value="1"/>
</dbReference>
<dbReference type="GO" id="GO:0000160">
    <property type="term" value="P:phosphorelay signal transduction system"/>
    <property type="evidence" value="ECO:0007669"/>
    <property type="project" value="InterPro"/>
</dbReference>
<dbReference type="InterPro" id="IPR036388">
    <property type="entry name" value="WH-like_DNA-bd_sf"/>
</dbReference>
<dbReference type="EMBL" id="CP023434">
    <property type="protein sequence ID" value="AXY25618.1"/>
    <property type="molecule type" value="Genomic_DNA"/>
</dbReference>
<dbReference type="GO" id="GO:0006355">
    <property type="term" value="P:regulation of DNA-templated transcription"/>
    <property type="evidence" value="ECO:0007669"/>
    <property type="project" value="InterPro"/>
</dbReference>
<dbReference type="SUPFAM" id="SSF46894">
    <property type="entry name" value="C-terminal effector domain of the bipartite response regulators"/>
    <property type="match status" value="1"/>
</dbReference>
<reference evidence="6 7" key="1">
    <citation type="submission" date="2017-09" db="EMBL/GenBank/DDBJ databases">
        <title>Complete genome sequence of Oxytococcus suis strain ZY16052.</title>
        <authorList>
            <person name="Li F."/>
        </authorList>
    </citation>
    <scope>NUCLEOTIDE SEQUENCE [LARGE SCALE GENOMIC DNA]</scope>
    <source>
        <strain evidence="6 7">ZY16052</strain>
    </source>
</reference>
<dbReference type="Gene3D" id="1.10.10.10">
    <property type="entry name" value="Winged helix-like DNA-binding domain superfamily/Winged helix DNA-binding domain"/>
    <property type="match status" value="1"/>
</dbReference>
<dbReference type="InterPro" id="IPR001867">
    <property type="entry name" value="OmpR/PhoB-type_DNA-bd"/>
</dbReference>
<feature type="domain" description="OmpR/PhoB-type" evidence="5">
    <location>
        <begin position="1"/>
        <end position="72"/>
    </location>
</feature>
<dbReference type="AlphaFoldDB" id="A0A347WKL1"/>
<dbReference type="KEGG" id="abae:CL176_06195"/>
<dbReference type="CDD" id="cd00383">
    <property type="entry name" value="trans_reg_C"/>
    <property type="match status" value="1"/>
</dbReference>
<keyword evidence="7" id="KW-1185">Reference proteome</keyword>
<feature type="DNA-binding region" description="OmpR/PhoB-type" evidence="4">
    <location>
        <begin position="1"/>
        <end position="72"/>
    </location>
</feature>
<dbReference type="GO" id="GO:0003677">
    <property type="term" value="F:DNA binding"/>
    <property type="evidence" value="ECO:0007669"/>
    <property type="project" value="UniProtKB-UniRule"/>
</dbReference>
<dbReference type="InterPro" id="IPR016032">
    <property type="entry name" value="Sig_transdc_resp-reg_C-effctor"/>
</dbReference>
<evidence type="ECO:0000313" key="6">
    <source>
        <dbReference type="EMBL" id="AXY25618.1"/>
    </source>
</evidence>
<gene>
    <name evidence="6" type="ORF">CL176_06195</name>
</gene>
<keyword evidence="1" id="KW-0805">Transcription regulation</keyword>
<keyword evidence="2 4" id="KW-0238">DNA-binding</keyword>
<evidence type="ECO:0000256" key="4">
    <source>
        <dbReference type="PROSITE-ProRule" id="PRU01091"/>
    </source>
</evidence>
<dbReference type="RefSeq" id="WP_118990521.1">
    <property type="nucleotide sequence ID" value="NZ_CP023434.1"/>
</dbReference>
<evidence type="ECO:0000256" key="3">
    <source>
        <dbReference type="ARBA" id="ARBA00023163"/>
    </source>
</evidence>
<name>A0A347WKL1_9LACT</name>
<protein>
    <recommendedName>
        <fullName evidence="5">OmpR/PhoB-type domain-containing protein</fullName>
    </recommendedName>
</protein>
<sequence length="74" mass="8870">MAKEYRILEYLPLNKNRFLSKEQIQDHVWGYAYKSESNVIEVLIKNIRRKKDGNRNTSFIQTKRNLGNVIHDAY</sequence>
<evidence type="ECO:0000313" key="7">
    <source>
        <dbReference type="Proteomes" id="UP000263232"/>
    </source>
</evidence>
<accession>A0A347WKL1</accession>
<organism evidence="6 7">
    <name type="scientific">Suicoccus acidiformans</name>
    <dbReference type="NCBI Taxonomy" id="2036206"/>
    <lineage>
        <taxon>Bacteria</taxon>
        <taxon>Bacillati</taxon>
        <taxon>Bacillota</taxon>
        <taxon>Bacilli</taxon>
        <taxon>Lactobacillales</taxon>
        <taxon>Aerococcaceae</taxon>
        <taxon>Suicoccus</taxon>
    </lineage>
</organism>
<dbReference type="Proteomes" id="UP000263232">
    <property type="component" value="Chromosome"/>
</dbReference>